<dbReference type="EMBL" id="CP049362">
    <property type="protein sequence ID" value="QXX79107.1"/>
    <property type="molecule type" value="Genomic_DNA"/>
</dbReference>
<feature type="transmembrane region" description="Helical" evidence="4">
    <location>
        <begin position="57"/>
        <end position="76"/>
    </location>
</feature>
<protein>
    <submittedName>
        <fullName evidence="5">CynX/NimT family MFS transporter</fullName>
    </submittedName>
</protein>
<feature type="transmembrane region" description="Helical" evidence="4">
    <location>
        <begin position="374"/>
        <end position="392"/>
    </location>
</feature>
<evidence type="ECO:0000256" key="1">
    <source>
        <dbReference type="ARBA" id="ARBA00022692"/>
    </source>
</evidence>
<feature type="transmembrane region" description="Helical" evidence="4">
    <location>
        <begin position="146"/>
        <end position="164"/>
    </location>
</feature>
<dbReference type="InterPro" id="IPR011701">
    <property type="entry name" value="MFS"/>
</dbReference>
<feature type="transmembrane region" description="Helical" evidence="4">
    <location>
        <begin position="218"/>
        <end position="240"/>
    </location>
</feature>
<dbReference type="InterPro" id="IPR036259">
    <property type="entry name" value="MFS_trans_sf"/>
</dbReference>
<feature type="transmembrane region" description="Helical" evidence="4">
    <location>
        <begin position="112"/>
        <end position="134"/>
    </location>
</feature>
<feature type="transmembrane region" description="Helical" evidence="4">
    <location>
        <begin position="20"/>
        <end position="37"/>
    </location>
</feature>
<dbReference type="RefSeq" id="WP_003800012.1">
    <property type="nucleotide sequence ID" value="NZ_CP049362.1"/>
</dbReference>
<dbReference type="InterPro" id="IPR052524">
    <property type="entry name" value="MFS_Cyanate_Porter"/>
</dbReference>
<dbReference type="PANTHER" id="PTHR23523">
    <property type="match status" value="1"/>
</dbReference>
<feature type="transmembrane region" description="Helical" evidence="4">
    <location>
        <begin position="176"/>
        <end position="197"/>
    </location>
</feature>
<accession>A0ABX8SVF6</accession>
<keyword evidence="3 4" id="KW-0472">Membrane</keyword>
<evidence type="ECO:0000256" key="2">
    <source>
        <dbReference type="ARBA" id="ARBA00022989"/>
    </source>
</evidence>
<dbReference type="NCBIfam" id="NF007256">
    <property type="entry name" value="PRK09705.1"/>
    <property type="match status" value="1"/>
</dbReference>
<feature type="transmembrane region" description="Helical" evidence="4">
    <location>
        <begin position="342"/>
        <end position="362"/>
    </location>
</feature>
<name>A0ABX8SVF6_9BURK</name>
<keyword evidence="6" id="KW-1185">Reference proteome</keyword>
<dbReference type="SUPFAM" id="SSF103473">
    <property type="entry name" value="MFS general substrate transporter"/>
    <property type="match status" value="1"/>
</dbReference>
<feature type="transmembrane region" description="Helical" evidence="4">
    <location>
        <begin position="284"/>
        <end position="302"/>
    </location>
</feature>
<evidence type="ECO:0000313" key="5">
    <source>
        <dbReference type="EMBL" id="QXX79107.1"/>
    </source>
</evidence>
<evidence type="ECO:0000256" key="4">
    <source>
        <dbReference type="SAM" id="Phobius"/>
    </source>
</evidence>
<dbReference type="Gene3D" id="1.20.1250.20">
    <property type="entry name" value="MFS general substrate transporter like domains"/>
    <property type="match status" value="2"/>
</dbReference>
<dbReference type="Proteomes" id="UP000826050">
    <property type="component" value="Chromosome"/>
</dbReference>
<sequence>MSSFQTAPSATSTGAQASPGLWLAFVILVGLNLRPFFTSSGTLARQVAQGLDMPLSSLAWLTLLPMMVMGLGAFCMPSLRRVLALRHVLITSLWLLCLGCALRWFVPNGASLIATALLCGLGVSLLQAGMPGLIKEQFPRHIAQVTGVYSATLMGGGALGAQITPWVSSLTDSWRIALAFWALPISVALWIAWKVVPRQAPGAQLSPPSLSLLARPRTWTLIVCFGLINGGYASLVTWLATFYQDRGWTAESSGSLVAVLSVAQAFAAFGLPTLAARNKDRRRWVWLALACQVAGFLAFAFVPDLAPYTWAIVIGIGLGGCFSLLLLVALDHFPDAARAGTLSALMQGGGFPIAALFPMISVQLRELSNGFQTGWILHAAMALLVAVMAWRFQPAHYAEKMKQQGHQS</sequence>
<reference evidence="5 6" key="1">
    <citation type="submission" date="2020-02" db="EMBL/GenBank/DDBJ databases">
        <title>Partial ammonium oxidation to N2 by heterotrophic bacteria.</title>
        <authorList>
            <person name="Wu M."/>
        </authorList>
    </citation>
    <scope>NUCLEOTIDE SEQUENCE [LARGE SCALE GENOMIC DNA]</scope>
    <source>
        <strain evidence="5 6">HO-1</strain>
    </source>
</reference>
<evidence type="ECO:0000313" key="6">
    <source>
        <dbReference type="Proteomes" id="UP000826050"/>
    </source>
</evidence>
<gene>
    <name evidence="5" type="ORF">FE795_08805</name>
</gene>
<proteinExistence type="predicted"/>
<organism evidence="5 6">
    <name type="scientific">Alcaligenes ammonioxydans</name>
    <dbReference type="NCBI Taxonomy" id="2582914"/>
    <lineage>
        <taxon>Bacteria</taxon>
        <taxon>Pseudomonadati</taxon>
        <taxon>Pseudomonadota</taxon>
        <taxon>Betaproteobacteria</taxon>
        <taxon>Burkholderiales</taxon>
        <taxon>Alcaligenaceae</taxon>
        <taxon>Alcaligenes</taxon>
    </lineage>
</organism>
<feature type="transmembrane region" description="Helical" evidence="4">
    <location>
        <begin position="88"/>
        <end position="106"/>
    </location>
</feature>
<keyword evidence="1 4" id="KW-0812">Transmembrane</keyword>
<feature type="transmembrane region" description="Helical" evidence="4">
    <location>
        <begin position="308"/>
        <end position="330"/>
    </location>
</feature>
<keyword evidence="2 4" id="KW-1133">Transmembrane helix</keyword>
<dbReference type="PANTHER" id="PTHR23523:SF1">
    <property type="entry name" value="CYANATE TRANSPORT PROTEIN CYNX"/>
    <property type="match status" value="1"/>
</dbReference>
<dbReference type="Pfam" id="PF07690">
    <property type="entry name" value="MFS_1"/>
    <property type="match status" value="1"/>
</dbReference>
<feature type="transmembrane region" description="Helical" evidence="4">
    <location>
        <begin position="252"/>
        <end position="272"/>
    </location>
</feature>
<evidence type="ECO:0000256" key="3">
    <source>
        <dbReference type="ARBA" id="ARBA00023136"/>
    </source>
</evidence>